<feature type="compositionally biased region" description="Basic residues" evidence="2">
    <location>
        <begin position="1695"/>
        <end position="1705"/>
    </location>
</feature>
<dbReference type="InterPro" id="IPR036691">
    <property type="entry name" value="Endo/exonu/phosph_ase_sf"/>
</dbReference>
<feature type="compositionally biased region" description="Basic and acidic residues" evidence="2">
    <location>
        <begin position="119"/>
        <end position="134"/>
    </location>
</feature>
<evidence type="ECO:0000259" key="4">
    <source>
        <dbReference type="PROSITE" id="PS50878"/>
    </source>
</evidence>
<dbReference type="PANTHER" id="PTHR19446">
    <property type="entry name" value="REVERSE TRANSCRIPTASES"/>
    <property type="match status" value="1"/>
</dbReference>
<dbReference type="Gene3D" id="4.10.60.10">
    <property type="entry name" value="Zinc finger, CCHC-type"/>
    <property type="match status" value="1"/>
</dbReference>
<organism evidence="5 6">
    <name type="scientific">Parnassius mnemosyne</name>
    <name type="common">clouded apollo</name>
    <dbReference type="NCBI Taxonomy" id="213953"/>
    <lineage>
        <taxon>Eukaryota</taxon>
        <taxon>Metazoa</taxon>
        <taxon>Ecdysozoa</taxon>
        <taxon>Arthropoda</taxon>
        <taxon>Hexapoda</taxon>
        <taxon>Insecta</taxon>
        <taxon>Pterygota</taxon>
        <taxon>Neoptera</taxon>
        <taxon>Endopterygota</taxon>
        <taxon>Lepidoptera</taxon>
        <taxon>Glossata</taxon>
        <taxon>Ditrysia</taxon>
        <taxon>Papilionoidea</taxon>
        <taxon>Papilionidae</taxon>
        <taxon>Parnassiinae</taxon>
        <taxon>Parnassini</taxon>
        <taxon>Parnassius</taxon>
        <taxon>Driopa</taxon>
    </lineage>
</organism>
<reference evidence="5 6" key="1">
    <citation type="submission" date="2023-11" db="EMBL/GenBank/DDBJ databases">
        <authorList>
            <person name="Hedman E."/>
            <person name="Englund M."/>
            <person name="Stromberg M."/>
            <person name="Nyberg Akerstrom W."/>
            <person name="Nylinder S."/>
            <person name="Jareborg N."/>
            <person name="Kallberg Y."/>
            <person name="Kronander E."/>
        </authorList>
    </citation>
    <scope>NUCLEOTIDE SEQUENCE [LARGE SCALE GENOMIC DNA]</scope>
</reference>
<feature type="compositionally biased region" description="Basic and acidic residues" evidence="2">
    <location>
        <begin position="1"/>
        <end position="17"/>
    </location>
</feature>
<evidence type="ECO:0000256" key="1">
    <source>
        <dbReference type="PROSITE-ProRule" id="PRU00047"/>
    </source>
</evidence>
<dbReference type="Proteomes" id="UP001314205">
    <property type="component" value="Unassembled WGS sequence"/>
</dbReference>
<feature type="region of interest" description="Disordered" evidence="2">
    <location>
        <begin position="628"/>
        <end position="675"/>
    </location>
</feature>
<feature type="region of interest" description="Disordered" evidence="2">
    <location>
        <begin position="1"/>
        <end position="134"/>
    </location>
</feature>
<dbReference type="CDD" id="cd01650">
    <property type="entry name" value="RT_nLTR_like"/>
    <property type="match status" value="1"/>
</dbReference>
<feature type="region of interest" description="Disordered" evidence="2">
    <location>
        <begin position="1679"/>
        <end position="1714"/>
    </location>
</feature>
<keyword evidence="6" id="KW-1185">Reference proteome</keyword>
<gene>
    <name evidence="5" type="ORF">PARMNEM_LOCUS13900</name>
</gene>
<keyword evidence="1" id="KW-0863">Zinc-finger</keyword>
<feature type="compositionally biased region" description="Polar residues" evidence="2">
    <location>
        <begin position="658"/>
        <end position="675"/>
    </location>
</feature>
<feature type="compositionally biased region" description="Polar residues" evidence="2">
    <location>
        <begin position="236"/>
        <end position="246"/>
    </location>
</feature>
<feature type="region of interest" description="Disordered" evidence="2">
    <location>
        <begin position="234"/>
        <end position="265"/>
    </location>
</feature>
<dbReference type="Pfam" id="PF00078">
    <property type="entry name" value="RVT_1"/>
    <property type="match status" value="1"/>
</dbReference>
<feature type="compositionally biased region" description="Basic and acidic residues" evidence="2">
    <location>
        <begin position="1679"/>
        <end position="1689"/>
    </location>
</feature>
<dbReference type="GO" id="GO:0003676">
    <property type="term" value="F:nucleic acid binding"/>
    <property type="evidence" value="ECO:0007669"/>
    <property type="project" value="InterPro"/>
</dbReference>
<proteinExistence type="predicted"/>
<dbReference type="SUPFAM" id="SSF56219">
    <property type="entry name" value="DNase I-like"/>
    <property type="match status" value="1"/>
</dbReference>
<evidence type="ECO:0000259" key="3">
    <source>
        <dbReference type="PROSITE" id="PS50158"/>
    </source>
</evidence>
<dbReference type="SUPFAM" id="SSF57756">
    <property type="entry name" value="Retrovirus zinc finger-like domains"/>
    <property type="match status" value="1"/>
</dbReference>
<feature type="compositionally biased region" description="Low complexity" evidence="2">
    <location>
        <begin position="365"/>
        <end position="381"/>
    </location>
</feature>
<protein>
    <recommendedName>
        <fullName evidence="7">Reverse transcriptase</fullName>
    </recommendedName>
</protein>
<feature type="compositionally biased region" description="Basic residues" evidence="2">
    <location>
        <begin position="640"/>
        <end position="651"/>
    </location>
</feature>
<dbReference type="GO" id="GO:0071897">
    <property type="term" value="P:DNA biosynthetic process"/>
    <property type="evidence" value="ECO:0007669"/>
    <property type="project" value="UniProtKB-ARBA"/>
</dbReference>
<dbReference type="CDD" id="cd09077">
    <property type="entry name" value="R1-I-EN"/>
    <property type="match status" value="1"/>
</dbReference>
<dbReference type="PROSITE" id="PS50878">
    <property type="entry name" value="RT_POL"/>
    <property type="match status" value="1"/>
</dbReference>
<evidence type="ECO:0000313" key="5">
    <source>
        <dbReference type="EMBL" id="CAK1594230.1"/>
    </source>
</evidence>
<sequence length="1714" mass="186690">MDKEKYLKKTVEVEKAGSDTGSGGNRSRGTSSARKRPVCRSSDEEGLPAPKLPTSGRGRQASRGASTSQPRRDKHGRFVCSNTSAASEADSDMGFTTEDPGDGGESCASLGSSKAELNAAKREQRKAVAADEVSEMARRARERRAALAAEGGEPSAVALSQLALDGVDLVLKVATKSGSLKGTFTRGLKEAAADIREAVGILLNRTASDEVAKLQEENSRLRNDLEDLRRQVAALSEQQQQRTSSDAAPVVDPTPALRPASPRTDEEVERIVRLCMLQCGSMVNARLEAISQRLPVEILRPPLAADTRRTEEPPRLAPQKGKPAEGNKKPAEGAPPSNQPTTAGSKGETWAKVVGRKKARKATKKAAAAACAPGGTAKTAPKPAQRTAKGGRKRPAVHVPRSNAVTITLQPGAVERGVTYQSVIAEAKAKIKLSDLGLQSVTLRQAATGARLFEVAGTVSGSAEKADALAAKMREVLNPEDVRVSRPMKTAEVRIAGLDDSVTSEEVVAAVARSGECPPDKVRAGDIRTDATGLGAVWVRCPVASAKKIADSGRLLVGWVAARTKLLQPRALQCFRCLEKGHVRAKCTAEVDRSDLCYRCGQPGHKAALCSAALNCSLCSAAGRPAEHRVGGRACGAPASKKKKKEKKRSTKPAGLTSLPSQASSSAADSRPRTGNINHCARAQDLLLQSMAEWSIHVAVVAEPYFIPARDNWLGCADGLVAIIGETLSDPSRGRGWVAAVSGGIVIVGAYFSPNKSLADFEGFLVELGAVVGRYHPRPVLVLGDLNAKSSAWGSPVTDPRGEVLEEWTVTTGLVVLNRGSEYTCVRQRGGSIVDVSFASPSVASRVRDWRVAAEVETLSDHRYIRFDVSAQTASGRHPTTPINDGPRWALKRIDRELLEEAALVQSWIRESTTDGPVDVEAVALWFRGAMTQICDASMPRVHQRSARRQVYWWTAEIAQLRIACVAARRRYTRYRRRRRRDPAEEDALYEVYRASKETLWLAIGDSKSRAREELLGSLDRDPWGRPYRWVRGKLRPWAPPLTQTMQPQLLEAVVSALFPERVGHVPPAMASPSAIDSPEEESTDVPEVTQTETRVAVSRLRAKNTAPGPDGVPGRALVLALKELEPQLRGLFTACLEQGQFPSVWKEGRLVLLRKEGRPADSPSAYRPIVLLDEAGKLLERIIADRLVSHLCREGPDLDENQFGFRRGRSTIDAITRVRALAEETVSRGGVVLAVSLDISNAFNTLPWSCIREALNYHRVPPYLRRTIGAYLEERCVTYWGRDGAGRRVMSCGVPQGSVLGPLLWNIGYDWVLRGELPSGADLTCYADDTLVTARGSSHREAALVATAAVSQVVNRIRRLGLEVALNKSEAMVFHGPRRAPPPGSHIVVSGARIAVESTMKYLGLVLDSRWEFGPHFRRLAPKLMGAAGALSTLLPNLGGPSAACRRLYVGIVRSMALYGAPVWAMDMTASTLAILRKPQRAMAVRVARGYRTISYEAACVLAGSPPWDLEAKVLASLYRWREEERARGSRPVQRQIALRREELRQVLVAEWRQRLLRPTAGLATVEAIRPVLDDWLGRRHGSLSFRMTQVLSGHGCFGKYLRRIDREPDARCHHCVHCGEDTAQHTLAECVAWEEQRRVLTNKVGGDLSLPALVQKMVGSAESWDAVVSFCEDVMSQKETAEREREISTPFPGRRRRTGRRRRADNALFRPP</sequence>
<dbReference type="SMART" id="SM00343">
    <property type="entry name" value="ZnF_C2HC"/>
    <property type="match status" value="2"/>
</dbReference>
<dbReference type="InterPro" id="IPR036875">
    <property type="entry name" value="Znf_CCHC_sf"/>
</dbReference>
<evidence type="ECO:0000256" key="2">
    <source>
        <dbReference type="SAM" id="MobiDB-lite"/>
    </source>
</evidence>
<dbReference type="InterPro" id="IPR000477">
    <property type="entry name" value="RT_dom"/>
</dbReference>
<feature type="domain" description="Reverse transcriptase" evidence="4">
    <location>
        <begin position="1135"/>
        <end position="1408"/>
    </location>
</feature>
<feature type="compositionally biased region" description="Basic residues" evidence="2">
    <location>
        <begin position="354"/>
        <end position="364"/>
    </location>
</feature>
<name>A0AAV1LFH0_9NEOP</name>
<keyword evidence="1" id="KW-0862">Zinc</keyword>
<accession>A0AAV1LFH0</accession>
<dbReference type="SUPFAM" id="SSF56672">
    <property type="entry name" value="DNA/RNA polymerases"/>
    <property type="match status" value="1"/>
</dbReference>
<evidence type="ECO:0000313" key="6">
    <source>
        <dbReference type="Proteomes" id="UP001314205"/>
    </source>
</evidence>
<evidence type="ECO:0008006" key="7">
    <source>
        <dbReference type="Google" id="ProtNLM"/>
    </source>
</evidence>
<feature type="region of interest" description="Disordered" evidence="2">
    <location>
        <begin position="1069"/>
        <end position="1091"/>
    </location>
</feature>
<feature type="compositionally biased region" description="Basic and acidic residues" evidence="2">
    <location>
        <begin position="322"/>
        <end position="331"/>
    </location>
</feature>
<feature type="region of interest" description="Disordered" evidence="2">
    <location>
        <begin position="304"/>
        <end position="397"/>
    </location>
</feature>
<dbReference type="Pfam" id="PF14529">
    <property type="entry name" value="Exo_endo_phos_2"/>
    <property type="match status" value="1"/>
</dbReference>
<dbReference type="InterPro" id="IPR043502">
    <property type="entry name" value="DNA/RNA_pol_sf"/>
</dbReference>
<dbReference type="Gene3D" id="3.60.10.10">
    <property type="entry name" value="Endonuclease/exonuclease/phosphatase"/>
    <property type="match status" value="1"/>
</dbReference>
<dbReference type="InterPro" id="IPR005135">
    <property type="entry name" value="Endo/exonuclease/phosphatase"/>
</dbReference>
<comment type="caution">
    <text evidence="5">The sequence shown here is derived from an EMBL/GenBank/DDBJ whole genome shotgun (WGS) entry which is preliminary data.</text>
</comment>
<dbReference type="GO" id="GO:0003824">
    <property type="term" value="F:catalytic activity"/>
    <property type="evidence" value="ECO:0007669"/>
    <property type="project" value="InterPro"/>
</dbReference>
<dbReference type="EMBL" id="CAVLGL010000089">
    <property type="protein sequence ID" value="CAK1594230.1"/>
    <property type="molecule type" value="Genomic_DNA"/>
</dbReference>
<dbReference type="GO" id="GO:0008270">
    <property type="term" value="F:zinc ion binding"/>
    <property type="evidence" value="ECO:0007669"/>
    <property type="project" value="UniProtKB-KW"/>
</dbReference>
<keyword evidence="1" id="KW-0479">Metal-binding</keyword>
<dbReference type="PROSITE" id="PS50158">
    <property type="entry name" value="ZF_CCHC"/>
    <property type="match status" value="1"/>
</dbReference>
<dbReference type="InterPro" id="IPR001878">
    <property type="entry name" value="Znf_CCHC"/>
</dbReference>
<feature type="domain" description="CCHC-type" evidence="3">
    <location>
        <begin position="597"/>
        <end position="610"/>
    </location>
</feature>